<dbReference type="SUPFAM" id="SSF46689">
    <property type="entry name" value="Homeodomain-like"/>
    <property type="match status" value="2"/>
</dbReference>
<organism evidence="5 6">
    <name type="scientific">Bacteriovorax antarcticus</name>
    <dbReference type="NCBI Taxonomy" id="3088717"/>
    <lineage>
        <taxon>Bacteria</taxon>
        <taxon>Pseudomonadati</taxon>
        <taxon>Bdellovibrionota</taxon>
        <taxon>Bacteriovoracia</taxon>
        <taxon>Bacteriovoracales</taxon>
        <taxon>Bacteriovoracaceae</taxon>
        <taxon>Bacteriovorax</taxon>
    </lineage>
</organism>
<keyword evidence="6" id="KW-1185">Reference proteome</keyword>
<sequence>MSANKDKLPISIYVLNIDGCMESAVLGIADIFNLLNRFTGCDYFKVKIIQPQKISQISDADYLIIPPIIDAPFTMRPAIISLLKKVNLSKTKICSVCSGSFQIAFSGLVGSRKLTTHWGYRKEFKELFPSIKLDINEMITEDRSIITAAGIMAYIDLCLYIIKQSLSPTMAQKCAKIILFNGQRTKQSPYMDNSLIKSKNDQENELIDLIETNLAKELTIKTMSKLLGMHERTFLRWFKTQFKTTPLKFINDARMDRAKSFLQKSKLTVDEICHEVGYLDTSSFRRNFRKSTGLTPTEFRNSV</sequence>
<dbReference type="InterPro" id="IPR018060">
    <property type="entry name" value="HTH_AraC"/>
</dbReference>
<protein>
    <submittedName>
        <fullName evidence="5">Helix-turn-helix domain-containing protein</fullName>
    </submittedName>
</protein>
<dbReference type="Gene3D" id="3.40.50.880">
    <property type="match status" value="1"/>
</dbReference>
<evidence type="ECO:0000259" key="4">
    <source>
        <dbReference type="PROSITE" id="PS01124"/>
    </source>
</evidence>
<dbReference type="InterPro" id="IPR009057">
    <property type="entry name" value="Homeodomain-like_sf"/>
</dbReference>
<dbReference type="PRINTS" id="PR00032">
    <property type="entry name" value="HTHARAC"/>
</dbReference>
<dbReference type="InterPro" id="IPR020449">
    <property type="entry name" value="Tscrpt_reg_AraC-type_HTH"/>
</dbReference>
<evidence type="ECO:0000256" key="1">
    <source>
        <dbReference type="ARBA" id="ARBA00023015"/>
    </source>
</evidence>
<dbReference type="PROSITE" id="PS01124">
    <property type="entry name" value="HTH_ARAC_FAMILY_2"/>
    <property type="match status" value="1"/>
</dbReference>
<proteinExistence type="predicted"/>
<dbReference type="SMART" id="SM00342">
    <property type="entry name" value="HTH_ARAC"/>
    <property type="match status" value="1"/>
</dbReference>
<comment type="caution">
    <text evidence="5">The sequence shown here is derived from an EMBL/GenBank/DDBJ whole genome shotgun (WGS) entry which is preliminary data.</text>
</comment>
<dbReference type="RefSeq" id="WP_323575614.1">
    <property type="nucleotide sequence ID" value="NZ_JAYGJQ010000001.1"/>
</dbReference>
<name>A0ABU5VSD8_9BACT</name>
<evidence type="ECO:0000256" key="2">
    <source>
        <dbReference type="ARBA" id="ARBA00023125"/>
    </source>
</evidence>
<evidence type="ECO:0000313" key="6">
    <source>
        <dbReference type="Proteomes" id="UP001302274"/>
    </source>
</evidence>
<evidence type="ECO:0000256" key="3">
    <source>
        <dbReference type="ARBA" id="ARBA00023163"/>
    </source>
</evidence>
<dbReference type="PROSITE" id="PS00041">
    <property type="entry name" value="HTH_ARAC_FAMILY_1"/>
    <property type="match status" value="1"/>
</dbReference>
<feature type="domain" description="HTH araC/xylS-type" evidence="4">
    <location>
        <begin position="204"/>
        <end position="302"/>
    </location>
</feature>
<dbReference type="EMBL" id="JAYGJQ010000001">
    <property type="protein sequence ID" value="MEA9355971.1"/>
    <property type="molecule type" value="Genomic_DNA"/>
</dbReference>
<reference evidence="5 6" key="1">
    <citation type="submission" date="2023-11" db="EMBL/GenBank/DDBJ databases">
        <title>A Novel Polar Bacteriovorax (B. antarcticus) Isolated from the Biocrust in Antarctica.</title>
        <authorList>
            <person name="Mun W."/>
            <person name="Choi S.Y."/>
            <person name="Mitchell R.J."/>
        </authorList>
    </citation>
    <scope>NUCLEOTIDE SEQUENCE [LARGE SCALE GENOMIC DNA]</scope>
    <source>
        <strain evidence="5 6">PP10</strain>
    </source>
</reference>
<dbReference type="Pfam" id="PF12833">
    <property type="entry name" value="HTH_18"/>
    <property type="match status" value="1"/>
</dbReference>
<gene>
    <name evidence="5" type="ORF">SHI21_07160</name>
</gene>
<keyword evidence="1" id="KW-0805">Transcription regulation</keyword>
<dbReference type="PANTHER" id="PTHR43280">
    <property type="entry name" value="ARAC-FAMILY TRANSCRIPTIONAL REGULATOR"/>
    <property type="match status" value="1"/>
</dbReference>
<keyword evidence="2" id="KW-0238">DNA-binding</keyword>
<evidence type="ECO:0000313" key="5">
    <source>
        <dbReference type="EMBL" id="MEA9355971.1"/>
    </source>
</evidence>
<dbReference type="Gene3D" id="1.10.10.60">
    <property type="entry name" value="Homeodomain-like"/>
    <property type="match status" value="1"/>
</dbReference>
<dbReference type="SUPFAM" id="SSF52317">
    <property type="entry name" value="Class I glutamine amidotransferase-like"/>
    <property type="match status" value="1"/>
</dbReference>
<dbReference type="PANTHER" id="PTHR43280:SF2">
    <property type="entry name" value="HTH-TYPE TRANSCRIPTIONAL REGULATOR EXSA"/>
    <property type="match status" value="1"/>
</dbReference>
<dbReference type="Pfam" id="PF01965">
    <property type="entry name" value="DJ-1_PfpI"/>
    <property type="match status" value="1"/>
</dbReference>
<keyword evidence="3" id="KW-0804">Transcription</keyword>
<dbReference type="InterPro" id="IPR018062">
    <property type="entry name" value="HTH_AraC-typ_CS"/>
</dbReference>
<accession>A0ABU5VSD8</accession>
<dbReference type="Proteomes" id="UP001302274">
    <property type="component" value="Unassembled WGS sequence"/>
</dbReference>
<dbReference type="InterPro" id="IPR002818">
    <property type="entry name" value="DJ-1/PfpI"/>
</dbReference>
<dbReference type="InterPro" id="IPR029062">
    <property type="entry name" value="Class_I_gatase-like"/>
</dbReference>